<dbReference type="InterPro" id="IPR018060">
    <property type="entry name" value="HTH_AraC"/>
</dbReference>
<comment type="subcellular location">
    <subcellularLocation>
        <location evidence="1">Cytoplasm</location>
    </subcellularLocation>
</comment>
<dbReference type="SUPFAM" id="SSF52172">
    <property type="entry name" value="CheY-like"/>
    <property type="match status" value="1"/>
</dbReference>
<accession>A0ABV5KUQ6</accession>
<keyword evidence="4" id="KW-0902">Two-component regulatory system</keyword>
<dbReference type="Gene3D" id="1.10.10.60">
    <property type="entry name" value="Homeodomain-like"/>
    <property type="match status" value="2"/>
</dbReference>
<comment type="caution">
    <text evidence="11">The sequence shown here is derived from an EMBL/GenBank/DDBJ whole genome shotgun (WGS) entry which is preliminary data.</text>
</comment>
<dbReference type="Pfam" id="PF00072">
    <property type="entry name" value="Response_reg"/>
    <property type="match status" value="1"/>
</dbReference>
<keyword evidence="7" id="KW-0804">Transcription</keyword>
<dbReference type="SMART" id="SM00448">
    <property type="entry name" value="REC"/>
    <property type="match status" value="1"/>
</dbReference>
<evidence type="ECO:0000256" key="7">
    <source>
        <dbReference type="ARBA" id="ARBA00023163"/>
    </source>
</evidence>
<dbReference type="PROSITE" id="PS50110">
    <property type="entry name" value="RESPONSE_REGULATORY"/>
    <property type="match status" value="1"/>
</dbReference>
<keyword evidence="2" id="KW-0963">Cytoplasm</keyword>
<dbReference type="InterPro" id="IPR009057">
    <property type="entry name" value="Homeodomain-like_sf"/>
</dbReference>
<evidence type="ECO:0000259" key="10">
    <source>
        <dbReference type="PROSITE" id="PS50110"/>
    </source>
</evidence>
<dbReference type="InterPro" id="IPR041522">
    <property type="entry name" value="CdaR_GGDEF"/>
</dbReference>
<feature type="domain" description="Response regulatory" evidence="10">
    <location>
        <begin position="3"/>
        <end position="120"/>
    </location>
</feature>
<dbReference type="InterPro" id="IPR011006">
    <property type="entry name" value="CheY-like_superfamily"/>
</dbReference>
<dbReference type="InterPro" id="IPR051552">
    <property type="entry name" value="HptR"/>
</dbReference>
<evidence type="ECO:0000256" key="4">
    <source>
        <dbReference type="ARBA" id="ARBA00023012"/>
    </source>
</evidence>
<evidence type="ECO:0000256" key="1">
    <source>
        <dbReference type="ARBA" id="ARBA00004496"/>
    </source>
</evidence>
<dbReference type="CDD" id="cd17536">
    <property type="entry name" value="REC_YesN-like"/>
    <property type="match status" value="1"/>
</dbReference>
<protein>
    <submittedName>
        <fullName evidence="11">Response regulator</fullName>
    </submittedName>
</protein>
<evidence type="ECO:0000256" key="6">
    <source>
        <dbReference type="ARBA" id="ARBA00023125"/>
    </source>
</evidence>
<sequence length="531" mass="59763">MKKVMIVDDEILIRENMRSCVDWEKEGFHYCGDAPDGEIALPLIEEWMPDILITDIKMPFMDGLELAAIVRKQMPAVKVIIMSGHDEFRYAQNAIRLGVEDYCLKPISASELVELLHKVGRKIDEERQRLKSQTVTKERLLADLCGGLIGTSEAIETAKDLSIPLSARYYVVAIFDIRSAEAADSQEPRVMNGLREALDRQLGAGIDRLSFVRSRTELVVIFKGGSAEGMADGLRGIGTEIRAELAARFGCDIYTGVGSVQGRIQGIHVSYLEAEEDKYIARLKQQNTAALRGSDDMAPMGVLLDRAAFLDFLKVGSPAQMEAFVRNFARELQPLVWTSSSYGFYLLNDLTLEAFRAAKQTFRTGVDPSDSIGRLQQAIKQVATWEDSLRYLGGLLLELWQWRSEAADKYGDIIKSVKDYINCQYNNDQLSLKVIAQHVRISPSHLSKVFSQETGQTLTEYLTQVRIGKAMELLKTTRRKSFEIAFDVGYNDPHYFSNLFKKITGMTTKEYRNQGVSEVKDHPKQPEGRMA</sequence>
<dbReference type="Pfam" id="PF12833">
    <property type="entry name" value="HTH_18"/>
    <property type="match status" value="1"/>
</dbReference>
<dbReference type="Proteomes" id="UP001589747">
    <property type="component" value="Unassembled WGS sequence"/>
</dbReference>
<dbReference type="SMART" id="SM00342">
    <property type="entry name" value="HTH_ARAC"/>
    <property type="match status" value="1"/>
</dbReference>
<evidence type="ECO:0000256" key="8">
    <source>
        <dbReference type="PROSITE-ProRule" id="PRU00169"/>
    </source>
</evidence>
<dbReference type="PROSITE" id="PS01124">
    <property type="entry name" value="HTH_ARAC_FAMILY_2"/>
    <property type="match status" value="1"/>
</dbReference>
<keyword evidence="12" id="KW-1185">Reference proteome</keyword>
<dbReference type="Pfam" id="PF17853">
    <property type="entry name" value="GGDEF_2"/>
    <property type="match status" value="1"/>
</dbReference>
<keyword evidence="3 8" id="KW-0597">Phosphoprotein</keyword>
<evidence type="ECO:0000256" key="2">
    <source>
        <dbReference type="ARBA" id="ARBA00022490"/>
    </source>
</evidence>
<organism evidence="11 12">
    <name type="scientific">Paenibacillus aurantiacus</name>
    <dbReference type="NCBI Taxonomy" id="1936118"/>
    <lineage>
        <taxon>Bacteria</taxon>
        <taxon>Bacillati</taxon>
        <taxon>Bacillota</taxon>
        <taxon>Bacilli</taxon>
        <taxon>Bacillales</taxon>
        <taxon>Paenibacillaceae</taxon>
        <taxon>Paenibacillus</taxon>
    </lineage>
</organism>
<dbReference type="RefSeq" id="WP_377498763.1">
    <property type="nucleotide sequence ID" value="NZ_JBHMDO010000038.1"/>
</dbReference>
<dbReference type="InterPro" id="IPR001789">
    <property type="entry name" value="Sig_transdc_resp-reg_receiver"/>
</dbReference>
<dbReference type="SUPFAM" id="SSF46689">
    <property type="entry name" value="Homeodomain-like"/>
    <property type="match status" value="2"/>
</dbReference>
<reference evidence="11 12" key="1">
    <citation type="submission" date="2024-09" db="EMBL/GenBank/DDBJ databases">
        <authorList>
            <person name="Sun Q."/>
            <person name="Mori K."/>
        </authorList>
    </citation>
    <scope>NUCLEOTIDE SEQUENCE [LARGE SCALE GENOMIC DNA]</scope>
    <source>
        <strain evidence="11 12">TISTR 2452</strain>
    </source>
</reference>
<dbReference type="PANTHER" id="PTHR42713:SF3">
    <property type="entry name" value="TRANSCRIPTIONAL REGULATORY PROTEIN HPTR"/>
    <property type="match status" value="1"/>
</dbReference>
<evidence type="ECO:0000313" key="11">
    <source>
        <dbReference type="EMBL" id="MFB9328956.1"/>
    </source>
</evidence>
<dbReference type="PANTHER" id="PTHR42713">
    <property type="entry name" value="HISTIDINE KINASE-RELATED"/>
    <property type="match status" value="1"/>
</dbReference>
<evidence type="ECO:0000256" key="5">
    <source>
        <dbReference type="ARBA" id="ARBA00023015"/>
    </source>
</evidence>
<evidence type="ECO:0000259" key="9">
    <source>
        <dbReference type="PROSITE" id="PS01124"/>
    </source>
</evidence>
<evidence type="ECO:0000256" key="3">
    <source>
        <dbReference type="ARBA" id="ARBA00022553"/>
    </source>
</evidence>
<name>A0ABV5KUQ6_9BACL</name>
<dbReference type="EMBL" id="JBHMDO010000038">
    <property type="protein sequence ID" value="MFB9328956.1"/>
    <property type="molecule type" value="Genomic_DNA"/>
</dbReference>
<feature type="domain" description="HTH araC/xylS-type" evidence="9">
    <location>
        <begin position="415"/>
        <end position="514"/>
    </location>
</feature>
<feature type="modified residue" description="4-aspartylphosphate" evidence="8">
    <location>
        <position position="55"/>
    </location>
</feature>
<keyword evidence="6" id="KW-0238">DNA-binding</keyword>
<evidence type="ECO:0000313" key="12">
    <source>
        <dbReference type="Proteomes" id="UP001589747"/>
    </source>
</evidence>
<keyword evidence="5" id="KW-0805">Transcription regulation</keyword>
<gene>
    <name evidence="11" type="ORF">ACFFSY_23730</name>
</gene>
<dbReference type="Gene3D" id="3.40.50.2300">
    <property type="match status" value="1"/>
</dbReference>
<proteinExistence type="predicted"/>